<dbReference type="EMBL" id="BBMT01000006">
    <property type="protein sequence ID" value="GAL35350.1"/>
    <property type="molecule type" value="Genomic_DNA"/>
</dbReference>
<evidence type="ECO:0000313" key="3">
    <source>
        <dbReference type="Proteomes" id="UP000029224"/>
    </source>
</evidence>
<keyword evidence="1" id="KW-0472">Membrane</keyword>
<evidence type="ECO:0000256" key="1">
    <source>
        <dbReference type="SAM" id="Phobius"/>
    </source>
</evidence>
<accession>A0A090T5U4</accession>
<feature type="transmembrane region" description="Helical" evidence="1">
    <location>
        <begin position="30"/>
        <end position="47"/>
    </location>
</feature>
<keyword evidence="1" id="KW-0812">Transmembrane</keyword>
<organism evidence="2 3">
    <name type="scientific">Vibrio maritimus</name>
    <dbReference type="NCBI Taxonomy" id="990268"/>
    <lineage>
        <taxon>Bacteria</taxon>
        <taxon>Pseudomonadati</taxon>
        <taxon>Pseudomonadota</taxon>
        <taxon>Gammaproteobacteria</taxon>
        <taxon>Vibrionales</taxon>
        <taxon>Vibrionaceae</taxon>
        <taxon>Vibrio</taxon>
    </lineage>
</organism>
<protein>
    <submittedName>
        <fullName evidence="2">Uncharacterized protein</fullName>
    </submittedName>
</protein>
<evidence type="ECO:0000313" key="2">
    <source>
        <dbReference type="EMBL" id="GAL35350.1"/>
    </source>
</evidence>
<name>A0A090T5U4_9VIBR</name>
<dbReference type="AlphaFoldDB" id="A0A090T5U4"/>
<reference evidence="2 3" key="2">
    <citation type="submission" date="2014-09" db="EMBL/GenBank/DDBJ databases">
        <authorList>
            <consortium name="NBRP consortium"/>
            <person name="Sawabe T."/>
            <person name="Meirelles P."/>
            <person name="Nakanishi M."/>
            <person name="Sayaka M."/>
            <person name="Hattori M."/>
            <person name="Ohkuma M."/>
        </authorList>
    </citation>
    <scope>NUCLEOTIDE SEQUENCE [LARGE SCALE GENOMIC DNA]</scope>
    <source>
        <strain evidence="2 3">JCM 19240</strain>
    </source>
</reference>
<reference evidence="2 3" key="1">
    <citation type="submission" date="2014-09" db="EMBL/GenBank/DDBJ databases">
        <title>Vibrio maritimus JCM 19240. (C210) whole genome shotgun sequence.</title>
        <authorList>
            <person name="Sawabe T."/>
            <person name="Meirelles P."/>
            <person name="Nakanishi M."/>
            <person name="Sayaka M."/>
            <person name="Hattori M."/>
            <person name="Ohkuma M."/>
        </authorList>
    </citation>
    <scope>NUCLEOTIDE SEQUENCE [LARGE SCALE GENOMIC DNA]</scope>
    <source>
        <strain evidence="2 3">JCM 19240</strain>
    </source>
</reference>
<comment type="caution">
    <text evidence="2">The sequence shown here is derived from an EMBL/GenBank/DDBJ whole genome shotgun (WGS) entry which is preliminary data.</text>
</comment>
<keyword evidence="3" id="KW-1185">Reference proteome</keyword>
<dbReference type="Proteomes" id="UP000029224">
    <property type="component" value="Unassembled WGS sequence"/>
</dbReference>
<sequence length="49" mass="5866">MQNNYDKTLAIKTFQEEIHREYYKAQDSRFHWPSFSAGVLIAMMVSVPW</sequence>
<proteinExistence type="predicted"/>
<gene>
    <name evidence="2" type="ORF">JCM19240_3720</name>
</gene>
<keyword evidence="1" id="KW-1133">Transmembrane helix</keyword>